<accession>A0ABS2D777</accession>
<dbReference type="RefSeq" id="WP_204198883.1">
    <property type="nucleotide sequence ID" value="NZ_JAFEMC010000003.1"/>
</dbReference>
<sequence>METTARLGMPLIEPGQAQKEMVHNEALTLLDAGVQSSVLAAGVDVPPSVPMPGQCWIVGHVPEGSWAGNASSIAMWTEGGWRFLRPTEGWSVWDASAQQVLRYVAGSWETGIISARRIVIGGTPVLGAQQPAVPTPSGGNVIDIEVRRAIAAMLVALRTHGLIAP</sequence>
<keyword evidence="2" id="KW-1185">Reference proteome</keyword>
<reference evidence="1 2" key="1">
    <citation type="submission" date="2020-12" db="EMBL/GenBank/DDBJ databases">
        <title>Sphingomonas sp.</title>
        <authorList>
            <person name="Kim M.K."/>
        </authorList>
    </citation>
    <scope>NUCLEOTIDE SEQUENCE [LARGE SCALE GENOMIC DNA]</scope>
    <source>
        <strain evidence="1 2">BT552</strain>
    </source>
</reference>
<gene>
    <name evidence="1" type="ORF">ILT43_10305</name>
</gene>
<dbReference type="Pfam" id="PF10983">
    <property type="entry name" value="DUF2793"/>
    <property type="match status" value="1"/>
</dbReference>
<evidence type="ECO:0000313" key="2">
    <source>
        <dbReference type="Proteomes" id="UP000763641"/>
    </source>
</evidence>
<dbReference type="EMBL" id="JAFEMC010000003">
    <property type="protein sequence ID" value="MBM6576767.1"/>
    <property type="molecule type" value="Genomic_DNA"/>
</dbReference>
<dbReference type="InterPro" id="IPR021251">
    <property type="entry name" value="DUF2793"/>
</dbReference>
<evidence type="ECO:0000313" key="1">
    <source>
        <dbReference type="EMBL" id="MBM6576767.1"/>
    </source>
</evidence>
<organism evidence="1 2">
    <name type="scientific">Sphingomonas longa</name>
    <dbReference type="NCBI Taxonomy" id="2778730"/>
    <lineage>
        <taxon>Bacteria</taxon>
        <taxon>Pseudomonadati</taxon>
        <taxon>Pseudomonadota</taxon>
        <taxon>Alphaproteobacteria</taxon>
        <taxon>Sphingomonadales</taxon>
        <taxon>Sphingomonadaceae</taxon>
        <taxon>Sphingomonas</taxon>
    </lineage>
</organism>
<dbReference type="Proteomes" id="UP000763641">
    <property type="component" value="Unassembled WGS sequence"/>
</dbReference>
<proteinExistence type="predicted"/>
<comment type="caution">
    <text evidence="1">The sequence shown here is derived from an EMBL/GenBank/DDBJ whole genome shotgun (WGS) entry which is preliminary data.</text>
</comment>
<name>A0ABS2D777_9SPHN</name>
<protein>
    <submittedName>
        <fullName evidence="1">DUF2793 domain-containing protein</fullName>
    </submittedName>
</protein>